<sequence>MDPINPSVDWELDRSWLWPAWKFGLAYEDIFHTLHYQHNTVEIPLQDFKAFYYDVRELAAKASTREELDRLLSERKQSRSTELLKAFDDAALQLAGDPSLLPDGMWVPSVELFHTLSLASLVMLFAGFLPNDVLKRVLERREEAVKEKPANIASACVEPGSADDGKDDLRSPARSPQEAPGLPLNPTKKSNGQQSLESTKPESNQRGATRLSKRQQTETAVRNKATEQQRPGKQQTRQPAKRQRTETAASNETAERNRSKKRRRNADEIPTPSRYNMRKRRVS</sequence>
<proteinExistence type="predicted"/>
<evidence type="ECO:0000313" key="1">
    <source>
        <dbReference type="EMBL" id="CAG9937251.1"/>
    </source>
</evidence>
<reference evidence="1" key="2">
    <citation type="submission" date="2021-10" db="EMBL/GenBank/DDBJ databases">
        <authorList>
            <person name="Piombo E."/>
        </authorList>
    </citation>
    <scope>NUCLEOTIDE SEQUENCE</scope>
</reference>
<name>A0ACA9T9R7_BIOOC</name>
<keyword evidence="2" id="KW-1185">Reference proteome</keyword>
<protein>
    <submittedName>
        <fullName evidence="1">Uncharacterized protein</fullName>
    </submittedName>
</protein>
<evidence type="ECO:0000313" key="2">
    <source>
        <dbReference type="Proteomes" id="UP000836387"/>
    </source>
</evidence>
<accession>A0ACA9T9R7</accession>
<gene>
    <name evidence="1" type="ORF">CRV2_00004437</name>
</gene>
<reference evidence="1" key="1">
    <citation type="submission" date="2020-04" db="EMBL/GenBank/DDBJ databases">
        <authorList>
            <person name="Broberg M."/>
        </authorList>
    </citation>
    <scope>NUCLEOTIDE SEQUENCE</scope>
</reference>
<organism evidence="1 2">
    <name type="scientific">Clonostachys rosea f. rosea IK726</name>
    <dbReference type="NCBI Taxonomy" id="1349383"/>
    <lineage>
        <taxon>Eukaryota</taxon>
        <taxon>Fungi</taxon>
        <taxon>Dikarya</taxon>
        <taxon>Ascomycota</taxon>
        <taxon>Pezizomycotina</taxon>
        <taxon>Sordariomycetes</taxon>
        <taxon>Hypocreomycetidae</taxon>
        <taxon>Hypocreales</taxon>
        <taxon>Bionectriaceae</taxon>
        <taxon>Clonostachys</taxon>
    </lineage>
</organism>
<comment type="caution">
    <text evidence="1">The sequence shown here is derived from an EMBL/GenBank/DDBJ whole genome shotgun (WGS) entry which is preliminary data.</text>
</comment>
<dbReference type="Proteomes" id="UP000836387">
    <property type="component" value="Unassembled WGS sequence"/>
</dbReference>
<dbReference type="EMBL" id="CADEHS020000001">
    <property type="protein sequence ID" value="CAG9937251.1"/>
    <property type="molecule type" value="Genomic_DNA"/>
</dbReference>